<evidence type="ECO:0000313" key="4">
    <source>
        <dbReference type="EMBL" id="OAG18649.1"/>
    </source>
</evidence>
<dbReference type="GO" id="GO:0016616">
    <property type="term" value="F:oxidoreductase activity, acting on the CH-OH group of donors, NAD or NADP as acceptor"/>
    <property type="evidence" value="ECO:0007669"/>
    <property type="project" value="TreeGrafter"/>
</dbReference>
<dbReference type="FunFam" id="3.40.50.720:FF:000191">
    <property type="entry name" value="Methylglyoxal reductase (NADPH-dependent)"/>
    <property type="match status" value="1"/>
</dbReference>
<protein>
    <submittedName>
        <fullName evidence="4">NADPH-dependent methylglyoxal reductase-like protein GRE2</fullName>
    </submittedName>
</protein>
<dbReference type="Proteomes" id="UP000077248">
    <property type="component" value="Unassembled WGS sequence"/>
</dbReference>
<name>A0A177DIH5_ALTAL</name>
<dbReference type="PANTHER" id="PTHR10366:SF564">
    <property type="entry name" value="STEROL-4-ALPHA-CARBOXYLATE 3-DEHYDROGENASE, DECARBOXYLATING"/>
    <property type="match status" value="1"/>
</dbReference>
<proteinExistence type="inferred from homology"/>
<dbReference type="CDD" id="cd05227">
    <property type="entry name" value="AR_SDR_e"/>
    <property type="match status" value="1"/>
</dbReference>
<keyword evidence="5" id="KW-1185">Reference proteome</keyword>
<dbReference type="PANTHER" id="PTHR10366">
    <property type="entry name" value="NAD DEPENDENT EPIMERASE/DEHYDRATASE"/>
    <property type="match status" value="1"/>
</dbReference>
<dbReference type="KEGG" id="aalt:CC77DRAFT_1010568"/>
<dbReference type="RefSeq" id="XP_018384070.1">
    <property type="nucleotide sequence ID" value="XM_018523656.1"/>
</dbReference>
<accession>A0A177DIH5</accession>
<dbReference type="OMA" id="FFLWIDV"/>
<dbReference type="InterPro" id="IPR036291">
    <property type="entry name" value="NAD(P)-bd_dom_sf"/>
</dbReference>
<dbReference type="Gene3D" id="3.40.50.720">
    <property type="entry name" value="NAD(P)-binding Rossmann-like Domain"/>
    <property type="match status" value="1"/>
</dbReference>
<evidence type="ECO:0000256" key="1">
    <source>
        <dbReference type="ARBA" id="ARBA00023002"/>
    </source>
</evidence>
<feature type="domain" description="NAD-dependent epimerase/dehydratase" evidence="3">
    <location>
        <begin position="4"/>
        <end position="263"/>
    </location>
</feature>
<evidence type="ECO:0000256" key="2">
    <source>
        <dbReference type="ARBA" id="ARBA00023445"/>
    </source>
</evidence>
<evidence type="ECO:0000313" key="5">
    <source>
        <dbReference type="Proteomes" id="UP000077248"/>
    </source>
</evidence>
<dbReference type="SUPFAM" id="SSF51735">
    <property type="entry name" value="NAD(P)-binding Rossmann-fold domains"/>
    <property type="match status" value="1"/>
</dbReference>
<dbReference type="VEuPathDB" id="FungiDB:CC77DRAFT_1010568"/>
<organism evidence="4 5">
    <name type="scientific">Alternaria alternata</name>
    <name type="common">Alternaria rot fungus</name>
    <name type="synonym">Torula alternata</name>
    <dbReference type="NCBI Taxonomy" id="5599"/>
    <lineage>
        <taxon>Eukaryota</taxon>
        <taxon>Fungi</taxon>
        <taxon>Dikarya</taxon>
        <taxon>Ascomycota</taxon>
        <taxon>Pezizomycotina</taxon>
        <taxon>Dothideomycetes</taxon>
        <taxon>Pleosporomycetidae</taxon>
        <taxon>Pleosporales</taxon>
        <taxon>Pleosporineae</taxon>
        <taxon>Pleosporaceae</taxon>
        <taxon>Alternaria</taxon>
        <taxon>Alternaria sect. Alternaria</taxon>
        <taxon>Alternaria alternata complex</taxon>
    </lineage>
</organism>
<evidence type="ECO:0000259" key="3">
    <source>
        <dbReference type="Pfam" id="PF01370"/>
    </source>
</evidence>
<keyword evidence="1" id="KW-0560">Oxidoreductase</keyword>
<dbReference type="EMBL" id="KV441483">
    <property type="protein sequence ID" value="OAG18649.1"/>
    <property type="molecule type" value="Genomic_DNA"/>
</dbReference>
<comment type="similarity">
    <text evidence="2">Belongs to the NAD(P)-dependent epimerase/dehydratase family. Dihydroflavonol-4-reductase subfamily.</text>
</comment>
<dbReference type="Pfam" id="PF01370">
    <property type="entry name" value="Epimerase"/>
    <property type="match status" value="1"/>
</dbReference>
<dbReference type="InterPro" id="IPR001509">
    <property type="entry name" value="Epimerase_deHydtase"/>
</dbReference>
<reference evidence="4 5" key="1">
    <citation type="submission" date="2016-05" db="EMBL/GenBank/DDBJ databases">
        <title>Comparative analysis of secretome profiles of manganese(II)-oxidizing ascomycete fungi.</title>
        <authorList>
            <consortium name="DOE Joint Genome Institute"/>
            <person name="Zeiner C.A."/>
            <person name="Purvine S.O."/>
            <person name="Zink E.M."/>
            <person name="Wu S."/>
            <person name="Pasa-Tolic L."/>
            <person name="Chaput D.L."/>
            <person name="Haridas S."/>
            <person name="Grigoriev I.V."/>
            <person name="Santelli C.M."/>
            <person name="Hansel C.M."/>
        </authorList>
    </citation>
    <scope>NUCLEOTIDE SEQUENCE [LARGE SCALE GENOMIC DNA]</scope>
    <source>
        <strain evidence="4 5">SRC1lrK2f</strain>
    </source>
</reference>
<dbReference type="GeneID" id="29109250"/>
<sequence>MTRVLLTGGNGFIAAHTLDLLLKCEHSVVTTVRTQEKVGKLTTAYEFYVKNGQLGFAVVPDIATPGAFDKAVISNPPFEAVLHTASPNRFNIADIKKDLIDPAVEGTVGILKSIKASAPSVKRVVITSSFAAMADASKGTRPGHIYQEEDWNPVTEQEAQANAIMAYSAGKTFAEKAAWEFLAGENPAFDITVINPPMVFGPVINGLETLDSMNTSNQRILEAAQGKFQDEIPDNNLLYLWVDVRDVAAAHVAALEQPAAANKRFFTVAGYYSHREILTIIEKRFPEYNRKISAGATPGGDYPDGGTDRLYRYSNKRSVEILGMKYRDLEESIVDTVKSFQTLGL</sequence>
<gene>
    <name evidence="4" type="ORF">CC77DRAFT_1010568</name>
</gene>
<dbReference type="STRING" id="5599.A0A177DIH5"/>
<dbReference type="InterPro" id="IPR050425">
    <property type="entry name" value="NAD(P)_dehydrat-like"/>
</dbReference>
<dbReference type="AlphaFoldDB" id="A0A177DIH5"/>